<dbReference type="GeneID" id="85440799"/>
<reference evidence="1" key="1">
    <citation type="submission" date="2021-06" db="EMBL/GenBank/DDBJ databases">
        <title>Comparative genomics, transcriptomics and evolutionary studies reveal genomic signatures of adaptation to plant cell wall in hemibiotrophic fungi.</title>
        <authorList>
            <consortium name="DOE Joint Genome Institute"/>
            <person name="Baroncelli R."/>
            <person name="Diaz J.F."/>
            <person name="Benocci T."/>
            <person name="Peng M."/>
            <person name="Battaglia E."/>
            <person name="Haridas S."/>
            <person name="Andreopoulos W."/>
            <person name="Labutti K."/>
            <person name="Pangilinan J."/>
            <person name="Floch G.L."/>
            <person name="Makela M.R."/>
            <person name="Henrissat B."/>
            <person name="Grigoriev I.V."/>
            <person name="Crouch J.A."/>
            <person name="De Vries R.P."/>
            <person name="Sukno S.A."/>
            <person name="Thon M.R."/>
        </authorList>
    </citation>
    <scope>NUCLEOTIDE SEQUENCE</scope>
    <source>
        <strain evidence="1">CBS 125086</strain>
    </source>
</reference>
<proteinExistence type="predicted"/>
<dbReference type="AlphaFoldDB" id="A0AAD8QER2"/>
<name>A0AAD8QER2_9PEZI</name>
<dbReference type="RefSeq" id="XP_060420363.1">
    <property type="nucleotide sequence ID" value="XM_060556559.1"/>
</dbReference>
<gene>
    <name evidence="1" type="ORF">LY79DRAFT_536062</name>
</gene>
<protein>
    <submittedName>
        <fullName evidence="1">Uncharacterized protein</fullName>
    </submittedName>
</protein>
<accession>A0AAD8QER2</accession>
<dbReference type="Proteomes" id="UP001230504">
    <property type="component" value="Unassembled WGS sequence"/>
</dbReference>
<evidence type="ECO:0000313" key="1">
    <source>
        <dbReference type="EMBL" id="KAK1599774.1"/>
    </source>
</evidence>
<organism evidence="1 2">
    <name type="scientific">Colletotrichum navitas</name>
    <dbReference type="NCBI Taxonomy" id="681940"/>
    <lineage>
        <taxon>Eukaryota</taxon>
        <taxon>Fungi</taxon>
        <taxon>Dikarya</taxon>
        <taxon>Ascomycota</taxon>
        <taxon>Pezizomycotina</taxon>
        <taxon>Sordariomycetes</taxon>
        <taxon>Hypocreomycetidae</taxon>
        <taxon>Glomerellales</taxon>
        <taxon>Glomerellaceae</taxon>
        <taxon>Colletotrichum</taxon>
        <taxon>Colletotrichum graminicola species complex</taxon>
    </lineage>
</organism>
<keyword evidence="2" id="KW-1185">Reference proteome</keyword>
<evidence type="ECO:0000313" key="2">
    <source>
        <dbReference type="Proteomes" id="UP001230504"/>
    </source>
</evidence>
<sequence length="156" mass="17716">MAPWQPEHHRLSRLALSDCRLRKLRHAPSQPTGVARSWNTCCLSYERGALRIEHALSPSIPSACSHRSKMSTKVPNYPCANDRVVRGCRWIQWRKAFCRRNRYNIPQQAYGKKGGAIHSRCLYEYTGVSRRVASPLGCTGHSHDGLRVSICRSRCG</sequence>
<comment type="caution">
    <text evidence="1">The sequence shown here is derived from an EMBL/GenBank/DDBJ whole genome shotgun (WGS) entry which is preliminary data.</text>
</comment>
<dbReference type="EMBL" id="JAHLJV010000002">
    <property type="protein sequence ID" value="KAK1599774.1"/>
    <property type="molecule type" value="Genomic_DNA"/>
</dbReference>